<accession>A0ABU0BL19</accession>
<dbReference type="Pfam" id="PF09856">
    <property type="entry name" value="ScfRs"/>
    <property type="match status" value="1"/>
</dbReference>
<dbReference type="SMART" id="SM00530">
    <property type="entry name" value="HTH_XRE"/>
    <property type="match status" value="1"/>
</dbReference>
<keyword evidence="3" id="KW-0238">DNA-binding</keyword>
<dbReference type="PIRSF" id="PIRSF019251">
    <property type="entry name" value="Rv0465c"/>
    <property type="match status" value="1"/>
</dbReference>
<keyword evidence="7" id="KW-1185">Reference proteome</keyword>
<evidence type="ECO:0000256" key="2">
    <source>
        <dbReference type="ARBA" id="ARBA00023015"/>
    </source>
</evidence>
<dbReference type="Gene3D" id="1.10.260.40">
    <property type="entry name" value="lambda repressor-like DNA-binding domains"/>
    <property type="match status" value="1"/>
</dbReference>
<dbReference type="PANTHER" id="PTHR46797">
    <property type="entry name" value="HTH-TYPE TRANSCRIPTIONAL REGULATOR"/>
    <property type="match status" value="1"/>
</dbReference>
<dbReference type="InterPro" id="IPR026281">
    <property type="entry name" value="HTH_RamB"/>
</dbReference>
<organism evidence="6 7">
    <name type="scientific">Pararhizobium capsulatum DSM 1112</name>
    <dbReference type="NCBI Taxonomy" id="1121113"/>
    <lineage>
        <taxon>Bacteria</taxon>
        <taxon>Pseudomonadati</taxon>
        <taxon>Pseudomonadota</taxon>
        <taxon>Alphaproteobacteria</taxon>
        <taxon>Hyphomicrobiales</taxon>
        <taxon>Rhizobiaceae</taxon>
        <taxon>Rhizobium/Agrobacterium group</taxon>
        <taxon>Pararhizobium</taxon>
    </lineage>
</organism>
<dbReference type="InterPro" id="IPR010982">
    <property type="entry name" value="Lambda_DNA-bd_dom_sf"/>
</dbReference>
<dbReference type="InterPro" id="IPR010359">
    <property type="entry name" value="IrrE_HExxH"/>
</dbReference>
<evidence type="ECO:0000313" key="6">
    <source>
        <dbReference type="EMBL" id="MDQ0318940.1"/>
    </source>
</evidence>
<keyword evidence="2" id="KW-0805">Transcription regulation</keyword>
<evidence type="ECO:0000259" key="5">
    <source>
        <dbReference type="PROSITE" id="PS50943"/>
    </source>
</evidence>
<dbReference type="PROSITE" id="PS50943">
    <property type="entry name" value="HTH_CROC1"/>
    <property type="match status" value="1"/>
</dbReference>
<evidence type="ECO:0000313" key="7">
    <source>
        <dbReference type="Proteomes" id="UP001230207"/>
    </source>
</evidence>
<comment type="similarity">
    <text evidence="1">Belongs to the short-chain fatty acyl-CoA assimilation regulator (ScfR) family.</text>
</comment>
<dbReference type="PANTHER" id="PTHR46797:SF23">
    <property type="entry name" value="HTH-TYPE TRANSCRIPTIONAL REGULATOR SUTR"/>
    <property type="match status" value="1"/>
</dbReference>
<dbReference type="InterPro" id="IPR001387">
    <property type="entry name" value="Cro/C1-type_HTH"/>
</dbReference>
<proteinExistence type="inferred from homology"/>
<dbReference type="Pfam" id="PF01381">
    <property type="entry name" value="HTH_3"/>
    <property type="match status" value="1"/>
</dbReference>
<name>A0ABU0BL19_9HYPH</name>
<comment type="caution">
    <text evidence="6">The sequence shown here is derived from an EMBL/GenBank/DDBJ whole genome shotgun (WGS) entry which is preliminary data.</text>
</comment>
<dbReference type="Proteomes" id="UP001230207">
    <property type="component" value="Unassembled WGS sequence"/>
</dbReference>
<keyword evidence="4" id="KW-0804">Transcription</keyword>
<gene>
    <name evidence="6" type="ORF">QO002_001078</name>
</gene>
<evidence type="ECO:0000256" key="3">
    <source>
        <dbReference type="ARBA" id="ARBA00023125"/>
    </source>
</evidence>
<evidence type="ECO:0000256" key="1">
    <source>
        <dbReference type="ARBA" id="ARBA00007227"/>
    </source>
</evidence>
<reference evidence="6 7" key="1">
    <citation type="submission" date="2023-07" db="EMBL/GenBank/DDBJ databases">
        <title>Genomic Encyclopedia of Type Strains, Phase IV (KMG-IV): sequencing the most valuable type-strain genomes for metagenomic binning, comparative biology and taxonomic classification.</title>
        <authorList>
            <person name="Goeker M."/>
        </authorList>
    </citation>
    <scope>NUCLEOTIDE SEQUENCE [LARGE SCALE GENOMIC DNA]</scope>
    <source>
        <strain evidence="6 7">DSM 1112</strain>
    </source>
</reference>
<dbReference type="RefSeq" id="WP_307227430.1">
    <property type="nucleotide sequence ID" value="NZ_JAUSVF010000001.1"/>
</dbReference>
<dbReference type="CDD" id="cd00093">
    <property type="entry name" value="HTH_XRE"/>
    <property type="match status" value="1"/>
</dbReference>
<dbReference type="InterPro" id="IPR018653">
    <property type="entry name" value="ScfR_C"/>
</dbReference>
<protein>
    <submittedName>
        <fullName evidence="6">Transcriptional regulator/DNA-binding XRE family transcriptional regulator</fullName>
    </submittedName>
</protein>
<dbReference type="EMBL" id="JAUSVF010000001">
    <property type="protein sequence ID" value="MDQ0318940.1"/>
    <property type="molecule type" value="Genomic_DNA"/>
</dbReference>
<evidence type="ECO:0000256" key="4">
    <source>
        <dbReference type="ARBA" id="ARBA00023163"/>
    </source>
</evidence>
<sequence>MAAGKLYVGRKVRDLREAHKTTQAVFAERLGISTSYLNQIENNQRPVSATVLLALADKFKLDISDLSAGGGDRLVSALAETLSDPLFANYIPSLQELKLVSQNAPGFAHALINCHRAYRQRSEQLSSLDDRLDEQILVENTPYEEVRDFFHFVDNYIHDVDQQAEALAQELRLAEQDTFTTLSQFLGSRYGVRLRKDAEVHAAIRRFDPVSRELTLNQYLPAPTRDFQIALQIAQLHGAETIDAVALAANFKTQEALEICRIGLHNYFAGALLLPYQVFKDTAAELRHDLELLSARFGASLEQVCHRLSTLQRPGAKGVPLFFARIDRSGNITKRHSATKLQFARFGAACPLWIAHQAPGTPGQIMRQLAETPDGVRYLCLATQTSKAVAGYRNNRPTFTLALGCEITYADAFVYADDLDISNQRGFDPIGVSCRLCERRDCASRSVPPLRQKIAVDHHLRAMIPYKL</sequence>
<dbReference type="InterPro" id="IPR050807">
    <property type="entry name" value="TransReg_Diox_bact_type"/>
</dbReference>
<feature type="domain" description="HTH cro/C1-type" evidence="5">
    <location>
        <begin position="12"/>
        <end position="66"/>
    </location>
</feature>
<dbReference type="SUPFAM" id="SSF47413">
    <property type="entry name" value="lambda repressor-like DNA-binding domains"/>
    <property type="match status" value="1"/>
</dbReference>
<dbReference type="Pfam" id="PF06114">
    <property type="entry name" value="Peptidase_M78"/>
    <property type="match status" value="1"/>
</dbReference>